<accession>A0AC61R659</accession>
<sequence length="134" mass="15316">MKKRVKSASKPSTRNGFTMMEALLALLVVSVCLQVGTAYLRVAQKLVAEPVDTQREFMILQLRHFVAQATTLEVESERIELVVRHERFTIEQDGSRLVKRGGYEILDEQVETVRFCEEGEAVFVEIDGRRFQIA</sequence>
<protein>
    <submittedName>
        <fullName evidence="1">Uncharacterized protein</fullName>
    </submittedName>
</protein>
<proteinExistence type="predicted"/>
<gene>
    <name evidence="1" type="ORF">E5336_07885</name>
</gene>
<dbReference type="Proteomes" id="UP000308836">
    <property type="component" value="Unassembled WGS sequence"/>
</dbReference>
<keyword evidence="2" id="KW-1185">Reference proteome</keyword>
<evidence type="ECO:0000313" key="1">
    <source>
        <dbReference type="EMBL" id="TGY65603.1"/>
    </source>
</evidence>
<name>A0AC61R659_9FIRM</name>
<reference evidence="1" key="1">
    <citation type="submission" date="2019-04" db="EMBL/GenBank/DDBJ databases">
        <title>Microbes associate with the intestines of laboratory mice.</title>
        <authorList>
            <person name="Navarre W."/>
            <person name="Wong E."/>
            <person name="Huang K."/>
            <person name="Tropini C."/>
            <person name="Ng K."/>
            <person name="Yu B."/>
        </authorList>
    </citation>
    <scope>NUCLEOTIDE SEQUENCE</scope>
    <source>
        <strain evidence="1">NM09_H32</strain>
    </source>
</reference>
<organism evidence="1 2">
    <name type="scientific">Dubosiella muris</name>
    <dbReference type="NCBI Taxonomy" id="3038133"/>
    <lineage>
        <taxon>Bacteria</taxon>
        <taxon>Bacillati</taxon>
        <taxon>Bacillota</taxon>
        <taxon>Erysipelotrichia</taxon>
        <taxon>Erysipelotrichales</taxon>
        <taxon>Erysipelotrichaceae</taxon>
        <taxon>Dubosiella</taxon>
    </lineage>
</organism>
<dbReference type="EMBL" id="SRYG01000015">
    <property type="protein sequence ID" value="TGY65603.1"/>
    <property type="molecule type" value="Genomic_DNA"/>
</dbReference>
<evidence type="ECO:0000313" key="2">
    <source>
        <dbReference type="Proteomes" id="UP000308836"/>
    </source>
</evidence>
<comment type="caution">
    <text evidence="1">The sequence shown here is derived from an EMBL/GenBank/DDBJ whole genome shotgun (WGS) entry which is preliminary data.</text>
</comment>